<reference evidence="5" key="1">
    <citation type="submission" date="2018-05" db="EMBL/GenBank/DDBJ databases">
        <authorList>
            <person name="Lanie J.A."/>
            <person name="Ng W.-L."/>
            <person name="Kazmierczak K.M."/>
            <person name="Andrzejewski T.M."/>
            <person name="Davidsen T.M."/>
            <person name="Wayne K.J."/>
            <person name="Tettelin H."/>
            <person name="Glass J.I."/>
            <person name="Rusch D."/>
            <person name="Podicherti R."/>
            <person name="Tsui H.-C.T."/>
            <person name="Winkler M.E."/>
        </authorList>
    </citation>
    <scope>NUCLEOTIDE SEQUENCE</scope>
</reference>
<dbReference type="InterPro" id="IPR019546">
    <property type="entry name" value="TAT_signal_bac_arc"/>
</dbReference>
<keyword evidence="3" id="KW-0732">Signal</keyword>
<dbReference type="Gene3D" id="3.40.190.10">
    <property type="entry name" value="Periplasmic binding protein-like II"/>
    <property type="match status" value="1"/>
</dbReference>
<dbReference type="InterPro" id="IPR006311">
    <property type="entry name" value="TAT_signal"/>
</dbReference>
<feature type="domain" description="Solute-binding protein family 5" evidence="4">
    <location>
        <begin position="100"/>
        <end position="277"/>
    </location>
</feature>
<name>A0A382W919_9ZZZZ</name>
<dbReference type="PANTHER" id="PTHR30290">
    <property type="entry name" value="PERIPLASMIC BINDING COMPONENT OF ABC TRANSPORTER"/>
    <property type="match status" value="1"/>
</dbReference>
<dbReference type="GO" id="GO:1904680">
    <property type="term" value="F:peptide transmembrane transporter activity"/>
    <property type="evidence" value="ECO:0007669"/>
    <property type="project" value="TreeGrafter"/>
</dbReference>
<dbReference type="Pfam" id="PF00496">
    <property type="entry name" value="SBP_bac_5"/>
    <property type="match status" value="1"/>
</dbReference>
<comment type="similarity">
    <text evidence="1">Belongs to the bacterial solute-binding protein 5 family.</text>
</comment>
<evidence type="ECO:0000256" key="2">
    <source>
        <dbReference type="ARBA" id="ARBA00022448"/>
    </source>
</evidence>
<keyword evidence="2" id="KW-0813">Transport</keyword>
<evidence type="ECO:0000256" key="3">
    <source>
        <dbReference type="ARBA" id="ARBA00022729"/>
    </source>
</evidence>
<evidence type="ECO:0000259" key="4">
    <source>
        <dbReference type="Pfam" id="PF00496"/>
    </source>
</evidence>
<gene>
    <name evidence="5" type="ORF">METZ01_LOCUS407689</name>
</gene>
<feature type="non-terminal residue" evidence="5">
    <location>
        <position position="1"/>
    </location>
</feature>
<dbReference type="NCBIfam" id="TIGR01409">
    <property type="entry name" value="TAT_signal_seq"/>
    <property type="match status" value="1"/>
</dbReference>
<dbReference type="PROSITE" id="PS51318">
    <property type="entry name" value="TAT"/>
    <property type="match status" value="1"/>
</dbReference>
<dbReference type="PANTHER" id="PTHR30290:SF9">
    <property type="entry name" value="OLIGOPEPTIDE-BINDING PROTEIN APPA"/>
    <property type="match status" value="1"/>
</dbReference>
<dbReference type="EMBL" id="UINC01157698">
    <property type="protein sequence ID" value="SVD54835.1"/>
    <property type="molecule type" value="Genomic_DNA"/>
</dbReference>
<dbReference type="SUPFAM" id="SSF53850">
    <property type="entry name" value="Periplasmic binding protein-like II"/>
    <property type="match status" value="1"/>
</dbReference>
<evidence type="ECO:0000256" key="1">
    <source>
        <dbReference type="ARBA" id="ARBA00005695"/>
    </source>
</evidence>
<dbReference type="InterPro" id="IPR039424">
    <property type="entry name" value="SBP_5"/>
</dbReference>
<dbReference type="InterPro" id="IPR000914">
    <property type="entry name" value="SBP_5_dom"/>
</dbReference>
<proteinExistence type="inferred from homology"/>
<sequence>GDNMKPHDKLIQELHQGKLSRREFLQKAVALGAAGTVSGSLFSTQALASTPKRGGHMRVATNQGSSTDSLNPILLTSGHTNFLHYTIHNQLTEIDAYGQLQPLIAESFEIGADASEWVFKLRKDVVFHNGKTLTSDDVIASLGRHRGEESASAMKSFMEQIVGLSKDGDHIVKIKLDTASVDFPVILGASSLGILPSVNGKVEAFDVGCGSYMLEAFEPGQYSKVKRNPNHFMSDRAFVDSAEIVTIADPTARTNALLTGEVDVIADIDSTTADRLKGR</sequence>
<dbReference type="GO" id="GO:0015833">
    <property type="term" value="P:peptide transport"/>
    <property type="evidence" value="ECO:0007669"/>
    <property type="project" value="TreeGrafter"/>
</dbReference>
<dbReference type="AlphaFoldDB" id="A0A382W919"/>
<feature type="non-terminal residue" evidence="5">
    <location>
        <position position="279"/>
    </location>
</feature>
<evidence type="ECO:0000313" key="5">
    <source>
        <dbReference type="EMBL" id="SVD54835.1"/>
    </source>
</evidence>
<organism evidence="5">
    <name type="scientific">marine metagenome</name>
    <dbReference type="NCBI Taxonomy" id="408172"/>
    <lineage>
        <taxon>unclassified sequences</taxon>
        <taxon>metagenomes</taxon>
        <taxon>ecological metagenomes</taxon>
    </lineage>
</organism>
<accession>A0A382W919</accession>
<protein>
    <recommendedName>
        <fullName evidence="4">Solute-binding protein family 5 domain-containing protein</fullName>
    </recommendedName>
</protein>